<comment type="caution">
    <text evidence="1">The sequence shown here is derived from an EMBL/GenBank/DDBJ whole genome shotgun (WGS) entry which is preliminary data.</text>
</comment>
<gene>
    <name evidence="1" type="ORF">PC118_g17004</name>
</gene>
<protein>
    <submittedName>
        <fullName evidence="1">Uncharacterized protein</fullName>
    </submittedName>
</protein>
<evidence type="ECO:0000313" key="2">
    <source>
        <dbReference type="Proteomes" id="UP000697107"/>
    </source>
</evidence>
<dbReference type="EMBL" id="RCML01000740">
    <property type="protein sequence ID" value="KAG2970221.1"/>
    <property type="molecule type" value="Genomic_DNA"/>
</dbReference>
<evidence type="ECO:0000313" key="1">
    <source>
        <dbReference type="EMBL" id="KAG2970221.1"/>
    </source>
</evidence>
<name>A0A8T1FF42_9STRA</name>
<reference evidence="1" key="1">
    <citation type="submission" date="2018-10" db="EMBL/GenBank/DDBJ databases">
        <title>Effector identification in a new, highly contiguous assembly of the strawberry crown rot pathogen Phytophthora cactorum.</title>
        <authorList>
            <person name="Armitage A.D."/>
            <person name="Nellist C.F."/>
            <person name="Bates H."/>
            <person name="Vickerstaff R.J."/>
            <person name="Harrison R.J."/>
        </authorList>
    </citation>
    <scope>NUCLEOTIDE SEQUENCE</scope>
    <source>
        <strain evidence="1">P415</strain>
    </source>
</reference>
<dbReference type="AlphaFoldDB" id="A0A8T1FF42"/>
<accession>A0A8T1FF42</accession>
<dbReference type="Proteomes" id="UP000697107">
    <property type="component" value="Unassembled WGS sequence"/>
</dbReference>
<dbReference type="VEuPathDB" id="FungiDB:PC110_g18685"/>
<organism evidence="1 2">
    <name type="scientific">Phytophthora cactorum</name>
    <dbReference type="NCBI Taxonomy" id="29920"/>
    <lineage>
        <taxon>Eukaryota</taxon>
        <taxon>Sar</taxon>
        <taxon>Stramenopiles</taxon>
        <taxon>Oomycota</taxon>
        <taxon>Peronosporomycetes</taxon>
        <taxon>Peronosporales</taxon>
        <taxon>Peronosporaceae</taxon>
        <taxon>Phytophthora</taxon>
    </lineage>
</organism>
<sequence>MCLRELSGGSYHHIRSNNGVSRTCVHEVADAIIAHPDLRLKFPTTVAAERDAAKSFEKLGNSRVMKGCVGAIDGWMCPIQVPHKNEVSRVRSFFSGHYQRYGVNVQAVGSPQSLQGWYVLKPRGTVNAVALAKWKLSSVVNNLPKGLDIFVFRRSPSHAIFDLVKKSLQFWDAIEKNVFLI</sequence>
<proteinExistence type="predicted"/>